<dbReference type="GO" id="GO:0020037">
    <property type="term" value="F:heme binding"/>
    <property type="evidence" value="ECO:0007669"/>
    <property type="project" value="InterPro"/>
</dbReference>
<keyword evidence="10" id="KW-1133">Transmembrane helix</keyword>
<comment type="caution">
    <text evidence="11">The sequence shown here is derived from an EMBL/GenBank/DDBJ whole genome shotgun (WGS) entry which is preliminary data.</text>
</comment>
<dbReference type="PANTHER" id="PTHR24305:SF29">
    <property type="entry name" value="BENZOATE-PARA-HYDROXYLASE"/>
    <property type="match status" value="1"/>
</dbReference>
<feature type="transmembrane region" description="Helical" evidence="10">
    <location>
        <begin position="12"/>
        <end position="36"/>
    </location>
</feature>
<evidence type="ECO:0000256" key="6">
    <source>
        <dbReference type="ARBA" id="ARBA00023002"/>
    </source>
</evidence>
<dbReference type="AlphaFoldDB" id="A0AAD7BPX0"/>
<evidence type="ECO:0000256" key="3">
    <source>
        <dbReference type="ARBA" id="ARBA00010617"/>
    </source>
</evidence>
<comment type="similarity">
    <text evidence="3">Belongs to the cytochrome P450 family.</text>
</comment>
<evidence type="ECO:0000256" key="7">
    <source>
        <dbReference type="ARBA" id="ARBA00023004"/>
    </source>
</evidence>
<sequence length="523" mass="57884">MFNPDPQYISAFFPVSLLPVYLASASILLTTLFLLLHDPLRHIPGPALARWTPLWLGHQARVGNRYLAIDSSAQKFGPIIRIAPGHVSVAHADAVGVVYSHAQGSKPAYEKSTFYDSFIAGKPSVFSTRDRKDHSYKRRIVAQAFSYRALEQFSPFIKVHIAKFIDKMDSFCITEESLNIVTWIHYMTFDVLSDLAFGEPGGMLASGSSFVSVQKGNEIFKDEDAIALIDGREHLSAVLGISPWFPWLAKIIPDSFYSNSFEATERLSDLARQNVIKRMGSGTYRADILGKLIEAHLSNGEEEADMIPDLVAETVTLLTAGSDTTASSTSALIYLVATHRQVYRKLLGELMSAVDGEAVPSAAQVKDCIYLQAVVNEGLRVYSTVSTGLPRVVPEGGVEFLGVHIPAGTEISVPAFTIQHDKAIWGDPEVFRPERWLQSAEQAQYLSRYLLPFSKGPRACVTSAIRTFTSLDLHIHSLAYMEIQLILATVILRYKIELQSELESMEAFAHKATRLMVKLSLRG</sequence>
<dbReference type="GO" id="GO:0005506">
    <property type="term" value="F:iron ion binding"/>
    <property type="evidence" value="ECO:0007669"/>
    <property type="project" value="InterPro"/>
</dbReference>
<evidence type="ECO:0000256" key="5">
    <source>
        <dbReference type="ARBA" id="ARBA00022723"/>
    </source>
</evidence>
<dbReference type="Proteomes" id="UP001221142">
    <property type="component" value="Unassembled WGS sequence"/>
</dbReference>
<reference evidence="11" key="1">
    <citation type="submission" date="2023-03" db="EMBL/GenBank/DDBJ databases">
        <title>Massive genome expansion in bonnet fungi (Mycena s.s.) driven by repeated elements and novel gene families across ecological guilds.</title>
        <authorList>
            <consortium name="Lawrence Berkeley National Laboratory"/>
            <person name="Harder C.B."/>
            <person name="Miyauchi S."/>
            <person name="Viragh M."/>
            <person name="Kuo A."/>
            <person name="Thoen E."/>
            <person name="Andreopoulos B."/>
            <person name="Lu D."/>
            <person name="Skrede I."/>
            <person name="Drula E."/>
            <person name="Henrissat B."/>
            <person name="Morin E."/>
            <person name="Kohler A."/>
            <person name="Barry K."/>
            <person name="LaButti K."/>
            <person name="Morin E."/>
            <person name="Salamov A."/>
            <person name="Lipzen A."/>
            <person name="Mereny Z."/>
            <person name="Hegedus B."/>
            <person name="Baldrian P."/>
            <person name="Stursova M."/>
            <person name="Weitz H."/>
            <person name="Taylor A."/>
            <person name="Grigoriev I.V."/>
            <person name="Nagy L.G."/>
            <person name="Martin F."/>
            <person name="Kauserud H."/>
        </authorList>
    </citation>
    <scope>NUCLEOTIDE SEQUENCE</scope>
    <source>
        <strain evidence="11">9284</strain>
    </source>
</reference>
<evidence type="ECO:0000256" key="2">
    <source>
        <dbReference type="ARBA" id="ARBA00005179"/>
    </source>
</evidence>
<dbReference type="PANTHER" id="PTHR24305">
    <property type="entry name" value="CYTOCHROME P450"/>
    <property type="match status" value="1"/>
</dbReference>
<comment type="pathway">
    <text evidence="2">Secondary metabolite biosynthesis.</text>
</comment>
<keyword evidence="10" id="KW-0812">Transmembrane</keyword>
<keyword evidence="4 9" id="KW-0349">Heme</keyword>
<comment type="cofactor">
    <cofactor evidence="1 9">
        <name>heme</name>
        <dbReference type="ChEBI" id="CHEBI:30413"/>
    </cofactor>
</comment>
<dbReference type="GO" id="GO:0004497">
    <property type="term" value="F:monooxygenase activity"/>
    <property type="evidence" value="ECO:0007669"/>
    <property type="project" value="UniProtKB-KW"/>
</dbReference>
<keyword evidence="6" id="KW-0560">Oxidoreductase</keyword>
<keyword evidence="8" id="KW-0503">Monooxygenase</keyword>
<keyword evidence="12" id="KW-1185">Reference proteome</keyword>
<dbReference type="Gene3D" id="1.10.630.10">
    <property type="entry name" value="Cytochrome P450"/>
    <property type="match status" value="1"/>
</dbReference>
<dbReference type="InterPro" id="IPR002401">
    <property type="entry name" value="Cyt_P450_E_grp-I"/>
</dbReference>
<name>A0AAD7BPX0_9AGAR</name>
<gene>
    <name evidence="11" type="ORF">FB45DRAFT_1081800</name>
</gene>
<keyword evidence="5 9" id="KW-0479">Metal-binding</keyword>
<protein>
    <submittedName>
        <fullName evidence="11">Benzoate para-hydroxylase</fullName>
    </submittedName>
</protein>
<accession>A0AAD7BPX0</accession>
<dbReference type="EMBL" id="JARKIF010000011">
    <property type="protein sequence ID" value="KAJ7626867.1"/>
    <property type="molecule type" value="Genomic_DNA"/>
</dbReference>
<dbReference type="InterPro" id="IPR050121">
    <property type="entry name" value="Cytochrome_P450_monoxygenase"/>
</dbReference>
<dbReference type="PRINTS" id="PR00463">
    <property type="entry name" value="EP450I"/>
</dbReference>
<organism evidence="11 12">
    <name type="scientific">Roridomyces roridus</name>
    <dbReference type="NCBI Taxonomy" id="1738132"/>
    <lineage>
        <taxon>Eukaryota</taxon>
        <taxon>Fungi</taxon>
        <taxon>Dikarya</taxon>
        <taxon>Basidiomycota</taxon>
        <taxon>Agaricomycotina</taxon>
        <taxon>Agaricomycetes</taxon>
        <taxon>Agaricomycetidae</taxon>
        <taxon>Agaricales</taxon>
        <taxon>Marasmiineae</taxon>
        <taxon>Mycenaceae</taxon>
        <taxon>Roridomyces</taxon>
    </lineage>
</organism>
<keyword evidence="10" id="KW-0472">Membrane</keyword>
<dbReference type="CDD" id="cd11061">
    <property type="entry name" value="CYP67-like"/>
    <property type="match status" value="1"/>
</dbReference>
<feature type="binding site" description="axial binding residue" evidence="9">
    <location>
        <position position="460"/>
    </location>
    <ligand>
        <name>heme</name>
        <dbReference type="ChEBI" id="CHEBI:30413"/>
    </ligand>
    <ligandPart>
        <name>Fe</name>
        <dbReference type="ChEBI" id="CHEBI:18248"/>
    </ligandPart>
</feature>
<dbReference type="SUPFAM" id="SSF48264">
    <property type="entry name" value="Cytochrome P450"/>
    <property type="match status" value="1"/>
</dbReference>
<evidence type="ECO:0000256" key="4">
    <source>
        <dbReference type="ARBA" id="ARBA00022617"/>
    </source>
</evidence>
<evidence type="ECO:0000256" key="10">
    <source>
        <dbReference type="SAM" id="Phobius"/>
    </source>
</evidence>
<evidence type="ECO:0000256" key="9">
    <source>
        <dbReference type="PIRSR" id="PIRSR602401-1"/>
    </source>
</evidence>
<evidence type="ECO:0000313" key="12">
    <source>
        <dbReference type="Proteomes" id="UP001221142"/>
    </source>
</evidence>
<dbReference type="InterPro" id="IPR036396">
    <property type="entry name" value="Cyt_P450_sf"/>
</dbReference>
<keyword evidence="7 9" id="KW-0408">Iron</keyword>
<dbReference type="PRINTS" id="PR00385">
    <property type="entry name" value="P450"/>
</dbReference>
<dbReference type="GO" id="GO:0016705">
    <property type="term" value="F:oxidoreductase activity, acting on paired donors, with incorporation or reduction of molecular oxygen"/>
    <property type="evidence" value="ECO:0007669"/>
    <property type="project" value="InterPro"/>
</dbReference>
<evidence type="ECO:0000313" key="11">
    <source>
        <dbReference type="EMBL" id="KAJ7626867.1"/>
    </source>
</evidence>
<proteinExistence type="inferred from homology"/>
<dbReference type="InterPro" id="IPR001128">
    <property type="entry name" value="Cyt_P450"/>
</dbReference>
<evidence type="ECO:0000256" key="1">
    <source>
        <dbReference type="ARBA" id="ARBA00001971"/>
    </source>
</evidence>
<dbReference type="Pfam" id="PF00067">
    <property type="entry name" value="p450"/>
    <property type="match status" value="1"/>
</dbReference>
<evidence type="ECO:0000256" key="8">
    <source>
        <dbReference type="ARBA" id="ARBA00023033"/>
    </source>
</evidence>